<evidence type="ECO:0000313" key="1">
    <source>
        <dbReference type="EMBL" id="KAI4467998.1"/>
    </source>
</evidence>
<accession>A0ACB9TMK8</accession>
<sequence length="182" mass="20490">MDNEEEILEQFLESESDSKKLFSSSKDDTILMLGCGLLKESRTAIKNSVDKSYSKYKLTTVYELQFIDTLNIILSVYFKFQMGKPGSAKKSNWRQTHNEFISTIRAAKMAQAHLAKGGKLTDLPPPPASMNPDYVQCPHCGRRFNETAAARHIPKCATYEFNKPKGPGAKSGQKVTSRTQYR</sequence>
<dbReference type="EMBL" id="CM043016">
    <property type="protein sequence ID" value="KAI4467998.1"/>
    <property type="molecule type" value="Genomic_DNA"/>
</dbReference>
<organism evidence="1 2">
    <name type="scientific">Holotrichia oblita</name>
    <name type="common">Chafer beetle</name>
    <dbReference type="NCBI Taxonomy" id="644536"/>
    <lineage>
        <taxon>Eukaryota</taxon>
        <taxon>Metazoa</taxon>
        <taxon>Ecdysozoa</taxon>
        <taxon>Arthropoda</taxon>
        <taxon>Hexapoda</taxon>
        <taxon>Insecta</taxon>
        <taxon>Pterygota</taxon>
        <taxon>Neoptera</taxon>
        <taxon>Endopterygota</taxon>
        <taxon>Coleoptera</taxon>
        <taxon>Polyphaga</taxon>
        <taxon>Scarabaeiformia</taxon>
        <taxon>Scarabaeidae</taxon>
        <taxon>Melolonthinae</taxon>
        <taxon>Holotrichia</taxon>
    </lineage>
</organism>
<protein>
    <submittedName>
        <fullName evidence="1">C2h2 zinc finger cgi-62-related</fullName>
    </submittedName>
</protein>
<keyword evidence="2" id="KW-1185">Reference proteome</keyword>
<gene>
    <name evidence="1" type="ORF">MML48_2g00010103</name>
</gene>
<evidence type="ECO:0000313" key="2">
    <source>
        <dbReference type="Proteomes" id="UP001056778"/>
    </source>
</evidence>
<comment type="caution">
    <text evidence="1">The sequence shown here is derived from an EMBL/GenBank/DDBJ whole genome shotgun (WGS) entry which is preliminary data.</text>
</comment>
<reference evidence="1" key="1">
    <citation type="submission" date="2022-04" db="EMBL/GenBank/DDBJ databases">
        <title>Chromosome-scale genome assembly of Holotrichia oblita Faldermann.</title>
        <authorList>
            <person name="Rongchong L."/>
        </authorList>
    </citation>
    <scope>NUCLEOTIDE SEQUENCE</scope>
    <source>
        <strain evidence="1">81SQS9</strain>
    </source>
</reference>
<name>A0ACB9TMK8_HOLOL</name>
<dbReference type="Proteomes" id="UP001056778">
    <property type="component" value="Chromosome 2"/>
</dbReference>
<proteinExistence type="predicted"/>